<protein>
    <submittedName>
        <fullName evidence="3">Alkaline phosphatase D family protein</fullName>
        <ecNumber evidence="3">3.1.-.-</ecNumber>
    </submittedName>
</protein>
<dbReference type="PANTHER" id="PTHR43606:SF2">
    <property type="entry name" value="ALKALINE PHOSPHATASE FAMILY PROTEIN (AFU_ORTHOLOGUE AFUA_5G03860)"/>
    <property type="match status" value="1"/>
</dbReference>
<proteinExistence type="predicted"/>
<dbReference type="Pfam" id="PF09423">
    <property type="entry name" value="PhoD"/>
    <property type="match status" value="1"/>
</dbReference>
<dbReference type="SUPFAM" id="SSF56300">
    <property type="entry name" value="Metallo-dependent phosphatases"/>
    <property type="match status" value="1"/>
</dbReference>
<keyword evidence="3" id="KW-0378">Hydrolase</keyword>
<dbReference type="EC" id="3.1.-.-" evidence="3"/>
<dbReference type="PROSITE" id="PS51318">
    <property type="entry name" value="TAT"/>
    <property type="match status" value="1"/>
</dbReference>
<dbReference type="InterPro" id="IPR019546">
    <property type="entry name" value="TAT_signal_bac_arc"/>
</dbReference>
<dbReference type="InterPro" id="IPR006311">
    <property type="entry name" value="TAT_signal"/>
</dbReference>
<dbReference type="Pfam" id="PF16655">
    <property type="entry name" value="PhoD_N"/>
    <property type="match status" value="1"/>
</dbReference>
<sequence>MSLRDKHFLNRRREFLGGISTAAIAAFAGLQPGQAHAATYNFAHGVASGDPLADRLVIWTRITAVGDAAPRVYWEVSTDPGFSRVVRSGLQPTNASRDFTVKVDVAGLQAGTLHYYRFLCGGRYSPIGRGRTLPVGDVSQVKLAVFSCANYPAGMFHAYAQAARMNDLDAALHLGDFIYEYDRNGYASANAAALGREVLPANECLSLADYRLRYAQYRSDPDLQAISAALPLIAIWDDHEVADNAYAGGATNHTEATEGPFATRQAAALRAYHEWLPTRLPDPSAPMLIYRSFDWGTLLSLHMLETRLIARNKQLEYSSFIDAQGVNGAALDAAANAADREILGATQMNWLKGQMAASQATWQVVGQQVRMAETRIPASIALGQISFAGYEALQARADAGQPLSRAERYILAQPWVPTNLDAWDGYGADRAKLLNAAADLDRNLVVLAGDTHNAWANELSDAQGRAVGIEFATPGVSSPGMEASRPTDTPEQMEQWLLANCPGLRYAEASHRGFMVITATPGSCKAEWYFVSTVESRDYQTWRGGSWQTQPGTSQRRLAPA</sequence>
<dbReference type="Gene3D" id="3.60.21.70">
    <property type="entry name" value="PhoD-like phosphatase"/>
    <property type="match status" value="1"/>
</dbReference>
<dbReference type="NCBIfam" id="TIGR01409">
    <property type="entry name" value="TAT_signal_seq"/>
    <property type="match status" value="1"/>
</dbReference>
<dbReference type="InterPro" id="IPR029052">
    <property type="entry name" value="Metallo-depent_PP-like"/>
</dbReference>
<dbReference type="InterPro" id="IPR038607">
    <property type="entry name" value="PhoD-like_sf"/>
</dbReference>
<evidence type="ECO:0000313" key="3">
    <source>
        <dbReference type="EMBL" id="MEC5386753.1"/>
    </source>
</evidence>
<evidence type="ECO:0000313" key="4">
    <source>
        <dbReference type="Proteomes" id="UP001331561"/>
    </source>
</evidence>
<evidence type="ECO:0000259" key="1">
    <source>
        <dbReference type="Pfam" id="PF09423"/>
    </source>
</evidence>
<feature type="domain" description="PhoD-like phosphatase metallophosphatase" evidence="1">
    <location>
        <begin position="143"/>
        <end position="528"/>
    </location>
</feature>
<dbReference type="RefSeq" id="WP_327599712.1">
    <property type="nucleotide sequence ID" value="NZ_JAYXHS010000002.1"/>
</dbReference>
<dbReference type="PANTHER" id="PTHR43606">
    <property type="entry name" value="PHOSPHATASE, PUTATIVE (AFU_ORTHOLOGUE AFUA_6G08710)-RELATED"/>
    <property type="match status" value="1"/>
</dbReference>
<dbReference type="Gene3D" id="2.60.40.380">
    <property type="entry name" value="Purple acid phosphatase-like, N-terminal"/>
    <property type="match status" value="1"/>
</dbReference>
<feature type="domain" description="Phospholipase D N-terminal" evidence="2">
    <location>
        <begin position="44"/>
        <end position="132"/>
    </location>
</feature>
<dbReference type="GO" id="GO:0016787">
    <property type="term" value="F:hydrolase activity"/>
    <property type="evidence" value="ECO:0007669"/>
    <property type="project" value="UniProtKB-KW"/>
</dbReference>
<dbReference type="EMBL" id="JAYXHS010000002">
    <property type="protein sequence ID" value="MEC5386753.1"/>
    <property type="molecule type" value="Genomic_DNA"/>
</dbReference>
<evidence type="ECO:0000259" key="2">
    <source>
        <dbReference type="Pfam" id="PF16655"/>
    </source>
</evidence>
<reference evidence="3 4" key="1">
    <citation type="submission" date="2024-01" db="EMBL/GenBank/DDBJ databases">
        <title>Uliginosibacterium soil sp. nov.</title>
        <authorList>
            <person name="Lv Y."/>
        </authorList>
    </citation>
    <scope>NUCLEOTIDE SEQUENCE [LARGE SCALE GENOMIC DNA]</scope>
    <source>
        <strain evidence="3 4">H3</strain>
    </source>
</reference>
<dbReference type="InterPro" id="IPR052900">
    <property type="entry name" value="Phospholipid_Metab_Enz"/>
</dbReference>
<dbReference type="InterPro" id="IPR018946">
    <property type="entry name" value="PhoD-like_MPP"/>
</dbReference>
<comment type="caution">
    <text evidence="3">The sequence shown here is derived from an EMBL/GenBank/DDBJ whole genome shotgun (WGS) entry which is preliminary data.</text>
</comment>
<gene>
    <name evidence="3" type="ORF">VVD49_13545</name>
</gene>
<name>A0ABU6K4N2_9RHOO</name>
<accession>A0ABU6K4N2</accession>
<keyword evidence="4" id="KW-1185">Reference proteome</keyword>
<dbReference type="Proteomes" id="UP001331561">
    <property type="component" value="Unassembled WGS sequence"/>
</dbReference>
<organism evidence="3 4">
    <name type="scientific">Uliginosibacterium silvisoli</name>
    <dbReference type="NCBI Taxonomy" id="3114758"/>
    <lineage>
        <taxon>Bacteria</taxon>
        <taxon>Pseudomonadati</taxon>
        <taxon>Pseudomonadota</taxon>
        <taxon>Betaproteobacteria</taxon>
        <taxon>Rhodocyclales</taxon>
        <taxon>Zoogloeaceae</taxon>
        <taxon>Uliginosibacterium</taxon>
    </lineage>
</organism>
<dbReference type="CDD" id="cd07389">
    <property type="entry name" value="MPP_PhoD"/>
    <property type="match status" value="1"/>
</dbReference>
<dbReference type="InterPro" id="IPR032093">
    <property type="entry name" value="PhoD_N"/>
</dbReference>